<dbReference type="PANTHER" id="PTHR43405:SF1">
    <property type="entry name" value="GLYCOSYL HYDROLASE DIGH"/>
    <property type="match status" value="1"/>
</dbReference>
<evidence type="ECO:0000259" key="2">
    <source>
        <dbReference type="PROSITE" id="PS50008"/>
    </source>
</evidence>
<dbReference type="EMBL" id="VNJJ01000027">
    <property type="protein sequence ID" value="TVX94919.1"/>
    <property type="molecule type" value="Genomic_DNA"/>
</dbReference>
<sequence length="588" mass="65927">MLQNRPDELQSIEIRNVFSLSVGGEPVKAKVFGEYAAAGCIEIPIGSAFACDNPAIAAIDAETGEVRGITPGVTTITASDGHQMARQLVVVTNPVTHPKRELRGAWISTVVNIDWPTKGVFEPERQRADYVYLLDELARTGMNAVFVQVRPTSDSFHSSEYFPWSHWLTGKQGVAPSDGSDPLRFMIEEAHMRNMEFHAWINPYRVSMDTDVSQLDPSHPARLHPEWVVPNNGKLYFNPGIEEAKNYIVAGVTEIVRKYDVDGIHMDDYFYPYPGPEAFDDAKQYGDYINGGGTFSLGDWRRENVNSIVSDLHRAIKEFKPYVKFGISPFAIWRNKAIDPTGSDTDGEQNYDGLYADTRTWMKQGWLDYIAPQNYWHFGSPAAAYEKVIDWWTKEIEGENDNSGKHDLHLYIGQAAYRVGRDDWTNPDQLPAQLRYNRDRGDQISGSIMFSTSHLLANTLGVQDAVRTAYARPALIPVMPWLAGDEPPSAPAIVELQRLDDAVRLSWRDSGDAKPAYYAVYRIPGEGTPDPNDTAQLLATVRRTDDELQVFMDDTVDSDRANAYAITALNRQHHESGMSNTVTVSTRP</sequence>
<protein>
    <submittedName>
        <fullName evidence="3">Family 10 glycosylhydrolase</fullName>
    </submittedName>
</protein>
<dbReference type="Pfam" id="PF02638">
    <property type="entry name" value="GHL10"/>
    <property type="match status" value="1"/>
</dbReference>
<dbReference type="AlphaFoldDB" id="A0A559J4V0"/>
<comment type="caution">
    <text evidence="3">The sequence shown here is derived from an EMBL/GenBank/DDBJ whole genome shotgun (WGS) entry which is preliminary data.</text>
</comment>
<evidence type="ECO:0000256" key="1">
    <source>
        <dbReference type="ARBA" id="ARBA00022729"/>
    </source>
</evidence>
<dbReference type="Proteomes" id="UP000316330">
    <property type="component" value="Unassembled WGS sequence"/>
</dbReference>
<proteinExistence type="predicted"/>
<evidence type="ECO:0000313" key="3">
    <source>
        <dbReference type="EMBL" id="TVX94919.1"/>
    </source>
</evidence>
<dbReference type="InterPro" id="IPR017853">
    <property type="entry name" value="GH"/>
</dbReference>
<dbReference type="Gene3D" id="3.20.20.80">
    <property type="entry name" value="Glycosidases"/>
    <property type="match status" value="1"/>
</dbReference>
<feature type="domain" description="PI-PLC Y-box" evidence="2">
    <location>
        <begin position="146"/>
        <end position="175"/>
    </location>
</feature>
<dbReference type="RefSeq" id="WP_144707275.1">
    <property type="nucleotide sequence ID" value="NZ_VNJJ01000027.1"/>
</dbReference>
<evidence type="ECO:0000313" key="4">
    <source>
        <dbReference type="Proteomes" id="UP000316330"/>
    </source>
</evidence>
<dbReference type="GO" id="GO:0035556">
    <property type="term" value="P:intracellular signal transduction"/>
    <property type="evidence" value="ECO:0007669"/>
    <property type="project" value="InterPro"/>
</dbReference>
<keyword evidence="1" id="KW-0732">Signal</keyword>
<accession>A0A559J4V0</accession>
<dbReference type="InterPro" id="IPR003790">
    <property type="entry name" value="GHL10"/>
</dbReference>
<dbReference type="InterPro" id="IPR052177">
    <property type="entry name" value="Divisome_Glycosyl_Hydrolase"/>
</dbReference>
<dbReference type="PROSITE" id="PS50008">
    <property type="entry name" value="PIPLC_Y_DOMAIN"/>
    <property type="match status" value="1"/>
</dbReference>
<dbReference type="InterPro" id="IPR001711">
    <property type="entry name" value="PLipase_C_Pinositol-sp_Y"/>
</dbReference>
<keyword evidence="3" id="KW-0378">Hydrolase</keyword>
<dbReference type="InterPro" id="IPR013783">
    <property type="entry name" value="Ig-like_fold"/>
</dbReference>
<dbReference type="OrthoDB" id="9794671at2"/>
<dbReference type="SUPFAM" id="SSF51445">
    <property type="entry name" value="(Trans)glycosidases"/>
    <property type="match status" value="1"/>
</dbReference>
<organism evidence="3 4">
    <name type="scientific">Cohnella terricola</name>
    <dbReference type="NCBI Taxonomy" id="1289167"/>
    <lineage>
        <taxon>Bacteria</taxon>
        <taxon>Bacillati</taxon>
        <taxon>Bacillota</taxon>
        <taxon>Bacilli</taxon>
        <taxon>Bacillales</taxon>
        <taxon>Paenibacillaceae</taxon>
        <taxon>Cohnella</taxon>
    </lineage>
</organism>
<dbReference type="GO" id="GO:0006629">
    <property type="term" value="P:lipid metabolic process"/>
    <property type="evidence" value="ECO:0007669"/>
    <property type="project" value="InterPro"/>
</dbReference>
<gene>
    <name evidence="3" type="ORF">FPZ45_24435</name>
</gene>
<dbReference type="PANTHER" id="PTHR43405">
    <property type="entry name" value="GLYCOSYL HYDROLASE DIGH"/>
    <property type="match status" value="1"/>
</dbReference>
<keyword evidence="4" id="KW-1185">Reference proteome</keyword>
<name>A0A559J4V0_9BACL</name>
<dbReference type="Gene3D" id="2.60.40.10">
    <property type="entry name" value="Immunoglobulins"/>
    <property type="match status" value="1"/>
</dbReference>
<reference evidence="3 4" key="1">
    <citation type="submission" date="2019-07" db="EMBL/GenBank/DDBJ databases">
        <authorList>
            <person name="Kim J."/>
        </authorList>
    </citation>
    <scope>NUCLEOTIDE SEQUENCE [LARGE SCALE GENOMIC DNA]</scope>
    <source>
        <strain evidence="3 4">G13</strain>
    </source>
</reference>
<dbReference type="GO" id="GO:0004435">
    <property type="term" value="F:phosphatidylinositol-4,5-bisphosphate phospholipase C activity"/>
    <property type="evidence" value="ECO:0007669"/>
    <property type="project" value="InterPro"/>
</dbReference>